<protein>
    <submittedName>
        <fullName evidence="1">Uncharacterized protein</fullName>
    </submittedName>
</protein>
<organism evidence="1 2">
    <name type="scientific">Methylomonas albis</name>
    <dbReference type="NCBI Taxonomy" id="1854563"/>
    <lineage>
        <taxon>Bacteria</taxon>
        <taxon>Pseudomonadati</taxon>
        <taxon>Pseudomonadota</taxon>
        <taxon>Gammaproteobacteria</taxon>
        <taxon>Methylococcales</taxon>
        <taxon>Methylococcaceae</taxon>
        <taxon>Methylomonas</taxon>
    </lineage>
</organism>
<proteinExistence type="predicted"/>
<evidence type="ECO:0000313" key="1">
    <source>
        <dbReference type="EMBL" id="MBD9358720.1"/>
    </source>
</evidence>
<reference evidence="1 2" key="1">
    <citation type="submission" date="2020-09" db="EMBL/GenBank/DDBJ databases">
        <title>Methylomonas albis sp. nov. and Methylomonas fluvii sp. nov.: Two cold-adapted methanotrophs from the River Elbe and an amended description of Methylovulum psychrotolerans strain Eb1.</title>
        <authorList>
            <person name="Bussmann I.K."/>
            <person name="Klings K.-W."/>
            <person name="Warnstedt J."/>
            <person name="Hoppert M."/>
            <person name="Saborowski A."/>
            <person name="Horn F."/>
            <person name="Liebner S."/>
        </authorList>
    </citation>
    <scope>NUCLEOTIDE SEQUENCE [LARGE SCALE GENOMIC DNA]</scope>
    <source>
        <strain evidence="1 2">EbA</strain>
    </source>
</reference>
<keyword evidence="2" id="KW-1185">Reference proteome</keyword>
<gene>
    <name evidence="1" type="ORF">IE877_23065</name>
</gene>
<accession>A0ABR9D6Z6</accession>
<evidence type="ECO:0000313" key="2">
    <source>
        <dbReference type="Proteomes" id="UP000652176"/>
    </source>
</evidence>
<sequence>MGYCDKFYIKENIIGYTGDLRGIKFTVYFADAGGLNPDIVEIDGRQQVLVRFGRITQDHRHKDNIGRGEVHECYSYTIFNDVDGKAKECVYGRRELKRIGMRVKGGDDEFLTFHPSRHRFESVHAGNIDILATAIARFPNAKPKVEVDE</sequence>
<name>A0ABR9D6Z6_9GAMM</name>
<comment type="caution">
    <text evidence="1">The sequence shown here is derived from an EMBL/GenBank/DDBJ whole genome shotgun (WGS) entry which is preliminary data.</text>
</comment>
<dbReference type="Proteomes" id="UP000652176">
    <property type="component" value="Unassembled WGS sequence"/>
</dbReference>
<dbReference type="EMBL" id="JACXSS010000001">
    <property type="protein sequence ID" value="MBD9358720.1"/>
    <property type="molecule type" value="Genomic_DNA"/>
</dbReference>
<dbReference type="RefSeq" id="WP_192376926.1">
    <property type="nucleotide sequence ID" value="NZ_CAJHIV010000001.1"/>
</dbReference>